<keyword evidence="13" id="KW-0157">Chromophore</keyword>
<dbReference type="FunFam" id="3.30.450.20:FF:000099">
    <property type="entry name" value="Sensory box sensor histidine kinase"/>
    <property type="match status" value="1"/>
</dbReference>
<dbReference type="PATRIC" id="fig|1123501.6.peg.544"/>
<dbReference type="AlphaFoldDB" id="A0A0D0PI95"/>
<feature type="domain" description="PAC" evidence="17">
    <location>
        <begin position="243"/>
        <end position="296"/>
    </location>
</feature>
<evidence type="ECO:0000313" key="19">
    <source>
        <dbReference type="Proteomes" id="UP000035100"/>
    </source>
</evidence>
<dbReference type="GO" id="GO:0004673">
    <property type="term" value="F:protein histidine kinase activity"/>
    <property type="evidence" value="ECO:0007669"/>
    <property type="project" value="UniProtKB-EC"/>
</dbReference>
<keyword evidence="10" id="KW-0547">Nucleotide-binding</keyword>
<evidence type="ECO:0000256" key="13">
    <source>
        <dbReference type="ARBA" id="ARBA00022991"/>
    </source>
</evidence>
<dbReference type="SMART" id="SM00091">
    <property type="entry name" value="PAS"/>
    <property type="match status" value="2"/>
</dbReference>
<dbReference type="InterPro" id="IPR013655">
    <property type="entry name" value="PAS_fold_3"/>
</dbReference>
<dbReference type="GO" id="GO:0009881">
    <property type="term" value="F:photoreceptor activity"/>
    <property type="evidence" value="ECO:0007669"/>
    <property type="project" value="UniProtKB-KW"/>
</dbReference>
<evidence type="ECO:0000256" key="5">
    <source>
        <dbReference type="ARBA" id="ARBA00022606"/>
    </source>
</evidence>
<gene>
    <name evidence="18" type="ORF">Wenmar_00485</name>
</gene>
<feature type="domain" description="PAS" evidence="16">
    <location>
        <begin position="297"/>
        <end position="367"/>
    </location>
</feature>
<comment type="caution">
    <text evidence="18">The sequence shown here is derived from an EMBL/GenBank/DDBJ whole genome shotgun (WGS) entry which is preliminary data.</text>
</comment>
<evidence type="ECO:0000256" key="9">
    <source>
        <dbReference type="ARBA" id="ARBA00022737"/>
    </source>
</evidence>
<sequence>MRDETSRLFLDGGGRLGELIRSHDWAGTPFGATEAWPQSLRSALSICLHSSFPTAIYWGPDLRLLYNDAWSPIPGDRHPAALGRPAAEVWSDIWDVIGPQIERVLETGEGFSTYDQMLPMVRGGAPQETYWNYSFTPIRGEDGRVAGVFNQGNETTDIVLARRKAEADIERFAYLFDQTPGAIAILRGPRHTFEIANAAYETLVGRSDLVGRPLVEGLPELVGQGFVAMCDDVYRTGRPQSGRAVPVELERTDGREVRHVDFILQPVNDGAGSRYGIFVQATDVTDTIRAEEALRVSEARYEAIVNSIDQMIWSTRPDGFHDYYNDRWYEYTGVPEGSTDGEEWNGMFHPEDRVRARARWQHSLDTGEPYHIEYRLRHNTGEYRWVIGRAQCVRGPDGEIARWFGTCTDIHDLKMAEESRVLVLQELNHRIKNLFSIVSGMVSMTARSASSAAEMGETLKGRLAALGKAHDLIRIGSSSQEVQRAAPLRPLVDEVLRPHLLPQEPGRVTLTGPDLTVGDRASTGIALILHELATNAAKYGALKLPGGRLAVDWTIDRDRFDLSWTETVPGTALHPPTSLGFGSRLVRSTVEGQLMGTMDVDWTGSGVSVAISADMAQLVH</sequence>
<organism evidence="18 19">
    <name type="scientific">Wenxinia marina DSM 24838</name>
    <dbReference type="NCBI Taxonomy" id="1123501"/>
    <lineage>
        <taxon>Bacteria</taxon>
        <taxon>Pseudomonadati</taxon>
        <taxon>Pseudomonadota</taxon>
        <taxon>Alphaproteobacteria</taxon>
        <taxon>Rhodobacterales</taxon>
        <taxon>Roseobacteraceae</taxon>
        <taxon>Wenxinia</taxon>
    </lineage>
</organism>
<dbReference type="InterPro" id="IPR013656">
    <property type="entry name" value="PAS_4"/>
</dbReference>
<feature type="domain" description="PAC" evidence="17">
    <location>
        <begin position="370"/>
        <end position="422"/>
    </location>
</feature>
<evidence type="ECO:0000256" key="4">
    <source>
        <dbReference type="ARBA" id="ARBA00022553"/>
    </source>
</evidence>
<proteinExistence type="predicted"/>
<accession>A0A0D0PI95</accession>
<dbReference type="PANTHER" id="PTHR41523:SF8">
    <property type="entry name" value="ETHYLENE RESPONSE SENSOR PROTEIN"/>
    <property type="match status" value="1"/>
</dbReference>
<dbReference type="InterPro" id="IPR000014">
    <property type="entry name" value="PAS"/>
</dbReference>
<keyword evidence="5" id="KW-0716">Sensory transduction</keyword>
<evidence type="ECO:0000256" key="15">
    <source>
        <dbReference type="ARBA" id="ARBA00023170"/>
    </source>
</evidence>
<evidence type="ECO:0000259" key="17">
    <source>
        <dbReference type="PROSITE" id="PS50113"/>
    </source>
</evidence>
<dbReference type="InterPro" id="IPR011102">
    <property type="entry name" value="Sig_transdc_His_kinase_HWE"/>
</dbReference>
<name>A0A0D0PI95_9RHOB</name>
<keyword evidence="8" id="KW-0808">Transferase</keyword>
<keyword evidence="7" id="KW-0288">FMN</keyword>
<dbReference type="Gene3D" id="3.30.450.20">
    <property type="entry name" value="PAS domain"/>
    <property type="match status" value="3"/>
</dbReference>
<dbReference type="Proteomes" id="UP000035100">
    <property type="component" value="Unassembled WGS sequence"/>
</dbReference>
<dbReference type="Pfam" id="PF08448">
    <property type="entry name" value="PAS_4"/>
    <property type="match status" value="2"/>
</dbReference>
<evidence type="ECO:0000256" key="12">
    <source>
        <dbReference type="ARBA" id="ARBA00022840"/>
    </source>
</evidence>
<dbReference type="Gene3D" id="3.30.565.10">
    <property type="entry name" value="Histidine kinase-like ATPase, C-terminal domain"/>
    <property type="match status" value="1"/>
</dbReference>
<reference evidence="18 19" key="1">
    <citation type="submission" date="2013-01" db="EMBL/GenBank/DDBJ databases">
        <authorList>
            <person name="Fiebig A."/>
            <person name="Goeker M."/>
            <person name="Klenk H.-P.P."/>
        </authorList>
    </citation>
    <scope>NUCLEOTIDE SEQUENCE [LARGE SCALE GENOMIC DNA]</scope>
    <source>
        <strain evidence="18 19">DSM 24838</strain>
    </source>
</reference>
<dbReference type="Pfam" id="PF08447">
    <property type="entry name" value="PAS_3"/>
    <property type="match status" value="1"/>
</dbReference>
<evidence type="ECO:0000256" key="14">
    <source>
        <dbReference type="ARBA" id="ARBA00023026"/>
    </source>
</evidence>
<keyword evidence="15" id="KW-0675">Receptor</keyword>
<dbReference type="PROSITE" id="PS50113">
    <property type="entry name" value="PAC"/>
    <property type="match status" value="2"/>
</dbReference>
<evidence type="ECO:0000259" key="16">
    <source>
        <dbReference type="PROSITE" id="PS50112"/>
    </source>
</evidence>
<dbReference type="NCBIfam" id="TIGR00229">
    <property type="entry name" value="sensory_box"/>
    <property type="match status" value="1"/>
</dbReference>
<comment type="catalytic activity">
    <reaction evidence="1">
        <text>ATP + protein L-histidine = ADP + protein N-phospho-L-histidine.</text>
        <dbReference type="EC" id="2.7.13.3"/>
    </reaction>
</comment>
<evidence type="ECO:0000256" key="1">
    <source>
        <dbReference type="ARBA" id="ARBA00000085"/>
    </source>
</evidence>
<dbReference type="InterPro" id="IPR036890">
    <property type="entry name" value="HATPase_C_sf"/>
</dbReference>
<dbReference type="eggNOG" id="COG3920">
    <property type="taxonomic scope" value="Bacteria"/>
</dbReference>
<dbReference type="InterPro" id="IPR001610">
    <property type="entry name" value="PAC"/>
</dbReference>
<keyword evidence="3" id="KW-0600">Photoreceptor protein</keyword>
<keyword evidence="6" id="KW-0285">Flavoprotein</keyword>
<keyword evidence="11" id="KW-0418">Kinase</keyword>
<dbReference type="SMART" id="SM00086">
    <property type="entry name" value="PAC"/>
    <property type="match status" value="2"/>
</dbReference>
<evidence type="ECO:0000256" key="7">
    <source>
        <dbReference type="ARBA" id="ARBA00022643"/>
    </source>
</evidence>
<dbReference type="GO" id="GO:0005524">
    <property type="term" value="F:ATP binding"/>
    <property type="evidence" value="ECO:0007669"/>
    <property type="project" value="UniProtKB-KW"/>
</dbReference>
<protein>
    <recommendedName>
        <fullName evidence="2">histidine kinase</fullName>
        <ecNumber evidence="2">2.7.13.3</ecNumber>
    </recommendedName>
</protein>
<evidence type="ECO:0000313" key="18">
    <source>
        <dbReference type="EMBL" id="KIQ71106.1"/>
    </source>
</evidence>
<evidence type="ECO:0000256" key="3">
    <source>
        <dbReference type="ARBA" id="ARBA00022543"/>
    </source>
</evidence>
<dbReference type="PANTHER" id="PTHR41523">
    <property type="entry name" value="TWO-COMPONENT SYSTEM SENSOR PROTEIN"/>
    <property type="match status" value="1"/>
</dbReference>
<evidence type="ECO:0000256" key="6">
    <source>
        <dbReference type="ARBA" id="ARBA00022630"/>
    </source>
</evidence>
<dbReference type="PROSITE" id="PS50112">
    <property type="entry name" value="PAS"/>
    <property type="match status" value="1"/>
</dbReference>
<dbReference type="SMART" id="SM00911">
    <property type="entry name" value="HWE_HK"/>
    <property type="match status" value="1"/>
</dbReference>
<dbReference type="EMBL" id="AONG01000003">
    <property type="protein sequence ID" value="KIQ71106.1"/>
    <property type="molecule type" value="Genomic_DNA"/>
</dbReference>
<keyword evidence="12" id="KW-0067">ATP-binding</keyword>
<dbReference type="InterPro" id="IPR035965">
    <property type="entry name" value="PAS-like_dom_sf"/>
</dbReference>
<evidence type="ECO:0000256" key="11">
    <source>
        <dbReference type="ARBA" id="ARBA00022777"/>
    </source>
</evidence>
<dbReference type="SUPFAM" id="SSF55785">
    <property type="entry name" value="PYP-like sensor domain (PAS domain)"/>
    <property type="match status" value="3"/>
</dbReference>
<dbReference type="RefSeq" id="WP_018304602.1">
    <property type="nucleotide sequence ID" value="NZ_KB902314.1"/>
</dbReference>
<keyword evidence="14" id="KW-0843">Virulence</keyword>
<dbReference type="STRING" id="1123501.Wenmar_00485"/>
<dbReference type="CDD" id="cd00130">
    <property type="entry name" value="PAS"/>
    <property type="match status" value="1"/>
</dbReference>
<keyword evidence="19" id="KW-1185">Reference proteome</keyword>
<evidence type="ECO:0000256" key="2">
    <source>
        <dbReference type="ARBA" id="ARBA00012438"/>
    </source>
</evidence>
<dbReference type="Pfam" id="PF07536">
    <property type="entry name" value="HWE_HK"/>
    <property type="match status" value="1"/>
</dbReference>
<keyword evidence="9" id="KW-0677">Repeat</keyword>
<dbReference type="EC" id="2.7.13.3" evidence="2"/>
<dbReference type="InterPro" id="IPR000700">
    <property type="entry name" value="PAS-assoc_C"/>
</dbReference>
<evidence type="ECO:0000256" key="8">
    <source>
        <dbReference type="ARBA" id="ARBA00022679"/>
    </source>
</evidence>
<keyword evidence="4" id="KW-0597">Phosphoprotein</keyword>
<evidence type="ECO:0000256" key="10">
    <source>
        <dbReference type="ARBA" id="ARBA00022741"/>
    </source>
</evidence>